<dbReference type="OrthoDB" id="2333384at2759"/>
<dbReference type="PANTHER" id="PTHR11188">
    <property type="entry name" value="ARRESTIN DOMAIN CONTAINING PROTEIN"/>
    <property type="match status" value="1"/>
</dbReference>
<gene>
    <name evidence="4" type="ORF">KP79_PYT15184</name>
</gene>
<evidence type="ECO:0000256" key="2">
    <source>
        <dbReference type="SAM" id="MobiDB-lite"/>
    </source>
</evidence>
<dbReference type="EMBL" id="NEDP02001165">
    <property type="protein sequence ID" value="OWF54133.1"/>
    <property type="molecule type" value="Genomic_DNA"/>
</dbReference>
<comment type="similarity">
    <text evidence="1">Belongs to the arrestin family.</text>
</comment>
<dbReference type="InterPro" id="IPR011022">
    <property type="entry name" value="Arrestin_C-like"/>
</dbReference>
<dbReference type="STRING" id="6573.A0A210QZE7"/>
<dbReference type="Gene3D" id="2.60.40.640">
    <property type="match status" value="2"/>
</dbReference>
<dbReference type="GO" id="GO:0015031">
    <property type="term" value="P:protein transport"/>
    <property type="evidence" value="ECO:0007669"/>
    <property type="project" value="TreeGrafter"/>
</dbReference>
<feature type="region of interest" description="Disordered" evidence="2">
    <location>
        <begin position="334"/>
        <end position="360"/>
    </location>
</feature>
<dbReference type="InterPro" id="IPR011021">
    <property type="entry name" value="Arrestin-like_N"/>
</dbReference>
<keyword evidence="5" id="KW-1185">Reference proteome</keyword>
<dbReference type="SUPFAM" id="SSF81296">
    <property type="entry name" value="E set domains"/>
    <property type="match status" value="2"/>
</dbReference>
<dbReference type="Proteomes" id="UP000242188">
    <property type="component" value="Unassembled WGS sequence"/>
</dbReference>
<dbReference type="Pfam" id="PF02752">
    <property type="entry name" value="Arrestin_C"/>
    <property type="match status" value="1"/>
</dbReference>
<dbReference type="PANTHER" id="PTHR11188:SF176">
    <property type="entry name" value="ARRESTIN DOMAIN-CONTAINING PROTEIN 1"/>
    <property type="match status" value="1"/>
</dbReference>
<name>A0A210QZE7_MIZYE</name>
<feature type="domain" description="Arrestin C-terminal-like" evidence="3">
    <location>
        <begin position="178"/>
        <end position="310"/>
    </location>
</feature>
<evidence type="ECO:0000259" key="3">
    <source>
        <dbReference type="SMART" id="SM01017"/>
    </source>
</evidence>
<dbReference type="SMART" id="SM01017">
    <property type="entry name" value="Arrestin_C"/>
    <property type="match status" value="1"/>
</dbReference>
<reference evidence="4 5" key="1">
    <citation type="journal article" date="2017" name="Nat. Ecol. Evol.">
        <title>Scallop genome provides insights into evolution of bilaterian karyotype and development.</title>
        <authorList>
            <person name="Wang S."/>
            <person name="Zhang J."/>
            <person name="Jiao W."/>
            <person name="Li J."/>
            <person name="Xun X."/>
            <person name="Sun Y."/>
            <person name="Guo X."/>
            <person name="Huan P."/>
            <person name="Dong B."/>
            <person name="Zhang L."/>
            <person name="Hu X."/>
            <person name="Sun X."/>
            <person name="Wang J."/>
            <person name="Zhao C."/>
            <person name="Wang Y."/>
            <person name="Wang D."/>
            <person name="Huang X."/>
            <person name="Wang R."/>
            <person name="Lv J."/>
            <person name="Li Y."/>
            <person name="Zhang Z."/>
            <person name="Liu B."/>
            <person name="Lu W."/>
            <person name="Hui Y."/>
            <person name="Liang J."/>
            <person name="Zhou Z."/>
            <person name="Hou R."/>
            <person name="Li X."/>
            <person name="Liu Y."/>
            <person name="Li H."/>
            <person name="Ning X."/>
            <person name="Lin Y."/>
            <person name="Zhao L."/>
            <person name="Xing Q."/>
            <person name="Dou J."/>
            <person name="Li Y."/>
            <person name="Mao J."/>
            <person name="Guo H."/>
            <person name="Dou H."/>
            <person name="Li T."/>
            <person name="Mu C."/>
            <person name="Jiang W."/>
            <person name="Fu Q."/>
            <person name="Fu X."/>
            <person name="Miao Y."/>
            <person name="Liu J."/>
            <person name="Yu Q."/>
            <person name="Li R."/>
            <person name="Liao H."/>
            <person name="Li X."/>
            <person name="Kong Y."/>
            <person name="Jiang Z."/>
            <person name="Chourrout D."/>
            <person name="Li R."/>
            <person name="Bao Z."/>
        </authorList>
    </citation>
    <scope>NUCLEOTIDE SEQUENCE [LARGE SCALE GENOMIC DNA]</scope>
    <source>
        <strain evidence="4 5">PY_sf001</strain>
    </source>
</reference>
<dbReference type="InterPro" id="IPR050357">
    <property type="entry name" value="Arrestin_domain-protein"/>
</dbReference>
<dbReference type="InterPro" id="IPR014752">
    <property type="entry name" value="Arrestin-like_C"/>
</dbReference>
<comment type="caution">
    <text evidence="4">The sequence shown here is derived from an EMBL/GenBank/DDBJ whole genome shotgun (WGS) entry which is preliminary data.</text>
</comment>
<accession>A0A210QZE7</accession>
<protein>
    <submittedName>
        <fullName evidence="4">Arrestin domain-containing protein 3</fullName>
    </submittedName>
</protein>
<proteinExistence type="inferred from homology"/>
<evidence type="ECO:0000256" key="1">
    <source>
        <dbReference type="ARBA" id="ARBA00005298"/>
    </source>
</evidence>
<dbReference type="GO" id="GO:0005737">
    <property type="term" value="C:cytoplasm"/>
    <property type="evidence" value="ECO:0007669"/>
    <property type="project" value="TreeGrafter"/>
</dbReference>
<evidence type="ECO:0000313" key="4">
    <source>
        <dbReference type="EMBL" id="OWF54133.1"/>
    </source>
</evidence>
<sequence length="417" mass="45953">MAKLKSFNVTFTNTNGVCFAGRELGGAIVLDVASKYKMKELRLRFRGYALVHWTERHSNGQGKSKRTVTKHYSGEELYFDHTVVLFASSGNQYETIAEGQHKFPFEFQVPSSCPTSYEGTCGRVRYEAVATIERMFGVGHSTISGFTVISHIDLNEDPRVRESTTAENEMSLCCLCCKSGPIAASLFLDSVGFVPGQGIPIRAEVSNGSRRKIAHMTASLQMIVKYNAVKKVRTHCNIIASITKNDFASAGSKLVTWSGDKLVVPVVPPSFVSGCHIIDISYVLELIVNPAGPSFNLPVKMEVIVGTKPLRISNIPHSQIPDPIGIEEEKYLEKNRAPPSQKRRSLDHPNAGKSMDELCTKDNEPASTFEECILGAADLVDDEEYEEIPGPVTFTPMYPHYSFTGTQSPFDSGLKKQ</sequence>
<dbReference type="InterPro" id="IPR014756">
    <property type="entry name" value="Ig_E-set"/>
</dbReference>
<evidence type="ECO:0000313" key="5">
    <source>
        <dbReference type="Proteomes" id="UP000242188"/>
    </source>
</evidence>
<organism evidence="4 5">
    <name type="scientific">Mizuhopecten yessoensis</name>
    <name type="common">Japanese scallop</name>
    <name type="synonym">Patinopecten yessoensis</name>
    <dbReference type="NCBI Taxonomy" id="6573"/>
    <lineage>
        <taxon>Eukaryota</taxon>
        <taxon>Metazoa</taxon>
        <taxon>Spiralia</taxon>
        <taxon>Lophotrochozoa</taxon>
        <taxon>Mollusca</taxon>
        <taxon>Bivalvia</taxon>
        <taxon>Autobranchia</taxon>
        <taxon>Pteriomorphia</taxon>
        <taxon>Pectinida</taxon>
        <taxon>Pectinoidea</taxon>
        <taxon>Pectinidae</taxon>
        <taxon>Mizuhopecten</taxon>
    </lineage>
</organism>
<dbReference type="AlphaFoldDB" id="A0A210QZE7"/>
<dbReference type="Pfam" id="PF00339">
    <property type="entry name" value="Arrestin_N"/>
    <property type="match status" value="1"/>
</dbReference>